<protein>
    <submittedName>
        <fullName evidence="2">Uncharacterized protein</fullName>
    </submittedName>
</protein>
<sequence>MTDTQHRGGSRAGNWKRAIIPTHPARLNVNLSLLSKLFIGALARRTPGDPDVRRSHPESSGLTPHPASY</sequence>
<evidence type="ECO:0000313" key="2">
    <source>
        <dbReference type="EMBL" id="RMN07432.1"/>
    </source>
</evidence>
<organism evidence="2 3">
    <name type="scientific">Pseudomonas syringae pv. coriandricola</name>
    <dbReference type="NCBI Taxonomy" id="264453"/>
    <lineage>
        <taxon>Bacteria</taxon>
        <taxon>Pseudomonadati</taxon>
        <taxon>Pseudomonadota</taxon>
        <taxon>Gammaproteobacteria</taxon>
        <taxon>Pseudomonadales</taxon>
        <taxon>Pseudomonadaceae</taxon>
        <taxon>Pseudomonas</taxon>
    </lineage>
</organism>
<evidence type="ECO:0000313" key="3">
    <source>
        <dbReference type="Proteomes" id="UP000271468"/>
    </source>
</evidence>
<feature type="compositionally biased region" description="Basic and acidic residues" evidence="1">
    <location>
        <begin position="46"/>
        <end position="57"/>
    </location>
</feature>
<feature type="region of interest" description="Disordered" evidence="1">
    <location>
        <begin position="45"/>
        <end position="69"/>
    </location>
</feature>
<name>A0A0P9LKN1_9PSED</name>
<gene>
    <name evidence="2" type="ORF">ALQ65_101104</name>
</gene>
<proteinExistence type="predicted"/>
<dbReference type="EMBL" id="RBOV01000365">
    <property type="protein sequence ID" value="RMN07432.1"/>
    <property type="molecule type" value="Genomic_DNA"/>
</dbReference>
<dbReference type="AlphaFoldDB" id="A0A0P9LKN1"/>
<dbReference type="Proteomes" id="UP000271468">
    <property type="component" value="Unassembled WGS sequence"/>
</dbReference>
<reference evidence="2 3" key="1">
    <citation type="submission" date="2018-08" db="EMBL/GenBank/DDBJ databases">
        <title>Recombination of ecologically and evolutionarily significant loci maintains genetic cohesion in the Pseudomonas syringae species complex.</title>
        <authorList>
            <person name="Dillon M."/>
            <person name="Thakur S."/>
            <person name="Almeida R.N.D."/>
            <person name="Weir B.S."/>
            <person name="Guttman D.S."/>
        </authorList>
    </citation>
    <scope>NUCLEOTIDE SEQUENCE [LARGE SCALE GENOMIC DNA]</scope>
    <source>
        <strain evidence="2 3">ICMP 12341</strain>
    </source>
</reference>
<accession>A0A0P9LKN1</accession>
<evidence type="ECO:0000256" key="1">
    <source>
        <dbReference type="SAM" id="MobiDB-lite"/>
    </source>
</evidence>
<comment type="caution">
    <text evidence="2">The sequence shown here is derived from an EMBL/GenBank/DDBJ whole genome shotgun (WGS) entry which is preliminary data.</text>
</comment>